<protein>
    <submittedName>
        <fullName evidence="1">Uncharacterized protein</fullName>
    </submittedName>
</protein>
<proteinExistence type="predicted"/>
<evidence type="ECO:0000313" key="2">
    <source>
        <dbReference type="Proteomes" id="UP000602381"/>
    </source>
</evidence>
<comment type="caution">
    <text evidence="1">The sequence shown here is derived from an EMBL/GenBank/DDBJ whole genome shotgun (WGS) entry which is preliminary data.</text>
</comment>
<keyword evidence="2" id="KW-1185">Reference proteome</keyword>
<gene>
    <name evidence="1" type="ORF">GCM10007972_08220</name>
</gene>
<evidence type="ECO:0000313" key="1">
    <source>
        <dbReference type="EMBL" id="GGO08151.1"/>
    </source>
</evidence>
<name>A0ABQ2LA47_9PROT</name>
<sequence length="62" mass="6791">MKTDKRDIPHPPCEAIRRNRPLKGIVGAFYKGKASPNGRGFVIGLNVGGLRGSIKRRVYTGL</sequence>
<dbReference type="EMBL" id="BMOV01000002">
    <property type="protein sequence ID" value="GGO08151.1"/>
    <property type="molecule type" value="Genomic_DNA"/>
</dbReference>
<accession>A0ABQ2LA47</accession>
<reference evidence="2" key="1">
    <citation type="journal article" date="2019" name="Int. J. Syst. Evol. Microbiol.">
        <title>The Global Catalogue of Microorganisms (GCM) 10K type strain sequencing project: providing services to taxonomists for standard genome sequencing and annotation.</title>
        <authorList>
            <consortium name="The Broad Institute Genomics Platform"/>
            <consortium name="The Broad Institute Genome Sequencing Center for Infectious Disease"/>
            <person name="Wu L."/>
            <person name="Ma J."/>
        </authorList>
    </citation>
    <scope>NUCLEOTIDE SEQUENCE [LARGE SCALE GENOMIC DNA]</scope>
    <source>
        <strain evidence="2">JCM 17843</strain>
    </source>
</reference>
<organism evidence="1 2">
    <name type="scientific">Iodidimonas muriae</name>
    <dbReference type="NCBI Taxonomy" id="261467"/>
    <lineage>
        <taxon>Bacteria</taxon>
        <taxon>Pseudomonadati</taxon>
        <taxon>Pseudomonadota</taxon>
        <taxon>Alphaproteobacteria</taxon>
        <taxon>Iodidimonadales</taxon>
        <taxon>Iodidimonadaceae</taxon>
        <taxon>Iodidimonas</taxon>
    </lineage>
</organism>
<dbReference type="Proteomes" id="UP000602381">
    <property type="component" value="Unassembled WGS sequence"/>
</dbReference>